<evidence type="ECO:0000256" key="8">
    <source>
        <dbReference type="ARBA" id="ARBA00047899"/>
    </source>
</evidence>
<dbReference type="GO" id="GO:0106310">
    <property type="term" value="F:protein serine kinase activity"/>
    <property type="evidence" value="ECO:0007669"/>
    <property type="project" value="RHEA"/>
</dbReference>
<dbReference type="STRING" id="1442368.A0A0D2DTU7"/>
<dbReference type="SMART" id="SM00133">
    <property type="entry name" value="S_TK_X"/>
    <property type="match status" value="1"/>
</dbReference>
<dbReference type="PROSITE" id="PS00108">
    <property type="entry name" value="PROTEIN_KINASE_ST"/>
    <property type="match status" value="1"/>
</dbReference>
<dbReference type="InterPro" id="IPR000961">
    <property type="entry name" value="AGC-kinase_C"/>
</dbReference>
<feature type="binding site" evidence="10">
    <location>
        <position position="328"/>
    </location>
    <ligand>
        <name>ATP</name>
        <dbReference type="ChEBI" id="CHEBI:30616"/>
    </ligand>
</feature>
<evidence type="ECO:0000256" key="11">
    <source>
        <dbReference type="SAM" id="MobiDB-lite"/>
    </source>
</evidence>
<dbReference type="InterPro" id="IPR017892">
    <property type="entry name" value="Pkinase_C"/>
</dbReference>
<dbReference type="PROSITE" id="PS51285">
    <property type="entry name" value="AGC_KINASE_CTER"/>
    <property type="match status" value="1"/>
</dbReference>
<evidence type="ECO:0000259" key="13">
    <source>
        <dbReference type="PROSITE" id="PS51285"/>
    </source>
</evidence>
<protein>
    <recommendedName>
        <fullName evidence="1">non-specific serine/threonine protein kinase</fullName>
        <ecNumber evidence="1">2.7.11.1</ecNumber>
    </recommendedName>
</protein>
<keyword evidence="2" id="KW-0723">Serine/threonine-protein kinase</keyword>
<evidence type="ECO:0000256" key="2">
    <source>
        <dbReference type="ARBA" id="ARBA00022527"/>
    </source>
</evidence>
<name>A0A0D2DTU7_9EURO</name>
<keyword evidence="4" id="KW-0808">Transferase</keyword>
<dbReference type="Gene3D" id="3.30.200.20">
    <property type="entry name" value="Phosphorylase Kinase, domain 1"/>
    <property type="match status" value="1"/>
</dbReference>
<dbReference type="VEuPathDB" id="FungiDB:Z517_04251"/>
<dbReference type="HOGENOM" id="CLU_000288_120_0_1"/>
<dbReference type="SUPFAM" id="SSF56112">
    <property type="entry name" value="Protein kinase-like (PK-like)"/>
    <property type="match status" value="1"/>
</dbReference>
<evidence type="ECO:0000256" key="6">
    <source>
        <dbReference type="ARBA" id="ARBA00022777"/>
    </source>
</evidence>
<dbReference type="GeneID" id="25303741"/>
<keyword evidence="3" id="KW-0597">Phosphoprotein</keyword>
<evidence type="ECO:0000256" key="10">
    <source>
        <dbReference type="PROSITE-ProRule" id="PRU10141"/>
    </source>
</evidence>
<dbReference type="PANTHER" id="PTHR24351">
    <property type="entry name" value="RIBOSOMAL PROTEIN S6 KINASE"/>
    <property type="match status" value="1"/>
</dbReference>
<accession>A0A0D2DTU7</accession>
<dbReference type="CDD" id="cd11651">
    <property type="entry name" value="YPK1_N_like"/>
    <property type="match status" value="1"/>
</dbReference>
<comment type="catalytic activity">
    <reaction evidence="9">
        <text>L-seryl-[protein] + ATP = O-phospho-L-seryl-[protein] + ADP + H(+)</text>
        <dbReference type="Rhea" id="RHEA:17989"/>
        <dbReference type="Rhea" id="RHEA-COMP:9863"/>
        <dbReference type="Rhea" id="RHEA-COMP:11604"/>
        <dbReference type="ChEBI" id="CHEBI:15378"/>
        <dbReference type="ChEBI" id="CHEBI:29999"/>
        <dbReference type="ChEBI" id="CHEBI:30616"/>
        <dbReference type="ChEBI" id="CHEBI:83421"/>
        <dbReference type="ChEBI" id="CHEBI:456216"/>
        <dbReference type="EC" id="2.7.11.1"/>
    </reaction>
</comment>
<dbReference type="PROSITE" id="PS50011">
    <property type="entry name" value="PROTEIN_KINASE_DOM"/>
    <property type="match status" value="1"/>
</dbReference>
<keyword evidence="15" id="KW-1185">Reference proteome</keyword>
<keyword evidence="7 10" id="KW-0067">ATP-binding</keyword>
<evidence type="ECO:0000259" key="12">
    <source>
        <dbReference type="PROSITE" id="PS50011"/>
    </source>
</evidence>
<evidence type="ECO:0000256" key="3">
    <source>
        <dbReference type="ARBA" id="ARBA00022553"/>
    </source>
</evidence>
<dbReference type="Gene3D" id="1.10.510.10">
    <property type="entry name" value="Transferase(Phosphotransferase) domain 1"/>
    <property type="match status" value="1"/>
</dbReference>
<keyword evidence="6" id="KW-0418">Kinase</keyword>
<dbReference type="AlphaFoldDB" id="A0A0D2DTU7"/>
<dbReference type="Pfam" id="PF00069">
    <property type="entry name" value="Pkinase"/>
    <property type="match status" value="1"/>
</dbReference>
<dbReference type="GO" id="GO:0005524">
    <property type="term" value="F:ATP binding"/>
    <property type="evidence" value="ECO:0007669"/>
    <property type="project" value="UniProtKB-UniRule"/>
</dbReference>
<dbReference type="GO" id="GO:0004674">
    <property type="term" value="F:protein serine/threonine kinase activity"/>
    <property type="evidence" value="ECO:0007669"/>
    <property type="project" value="UniProtKB-KW"/>
</dbReference>
<dbReference type="FunFam" id="1.10.510.10:FF:000008">
    <property type="entry name" value="Non-specific serine/threonine protein kinase"/>
    <property type="match status" value="1"/>
</dbReference>
<evidence type="ECO:0000256" key="9">
    <source>
        <dbReference type="ARBA" id="ARBA00048679"/>
    </source>
</evidence>
<dbReference type="Proteomes" id="UP000053029">
    <property type="component" value="Unassembled WGS sequence"/>
</dbReference>
<dbReference type="EC" id="2.7.11.1" evidence="1"/>
<feature type="domain" description="AGC-kinase C-terminal" evidence="13">
    <location>
        <begin position="553"/>
        <end position="624"/>
    </location>
</feature>
<sequence>MSWRLTKKLKDTHLAPLTSGFGRSTSTSTVKPEDASPATDSPELSTTQSNTSTTSANGIAASEQLTSPPVQTTKPGILIVTLHEGKGFSLPQQYQSVFNNYYGSGTSGSVRPSSSYASGSVAGSYAPPNRPVSTHAGINAAPTIHGRYSSKYLPYALLDFDKLQVFVDAVSGTPENPLWAGDNTSFKFDVSRVCELSVQLYLRNPAARPGVGRSEDIFLGGARVTPRFEEARQFVADPKKSKKENEKAEAAFLSQEKQAGQLGTEWLDIQFGTGSIKVGVNYVENRQGSLKIDDFELLKVVGRGSFGKVMQVMKKDTGRIYALKTIRKAHIISRSEVAHTLAERSVLAQINNPFITPLKFSFQSPDKLYFVLAFVNGGELFHHLQKEQRFDINRSRFYTAELLCALECLHGFKVIYRDLKPENILLDYTGHIALCDFGLCKLDMKDEDRTNTFCGTPEYLAPELLLGHGYTKTVDWWTLGVLLYEMLTGLPPFYDENTNEMYRKILQEPLHFPGPEIVPAAAKDLLQKLLDRNPERRLGAGGAAEIKAHHFFAGIDWRKLLQRKYEPSFKPNVVDARDTANFDKEFTSEVPKDSYVEGPVLSQTMQQQFAGWSYNRPVAGLGDAGGSVRDPAFDRIQ</sequence>
<dbReference type="Pfam" id="PF00433">
    <property type="entry name" value="Pkinase_C"/>
    <property type="match status" value="1"/>
</dbReference>
<reference evidence="14 15" key="1">
    <citation type="submission" date="2015-01" db="EMBL/GenBank/DDBJ databases">
        <title>The Genome Sequence of Fonsecaea pedrosoi CBS 271.37.</title>
        <authorList>
            <consortium name="The Broad Institute Genomics Platform"/>
            <person name="Cuomo C."/>
            <person name="de Hoog S."/>
            <person name="Gorbushina A."/>
            <person name="Stielow B."/>
            <person name="Teixiera M."/>
            <person name="Abouelleil A."/>
            <person name="Chapman S.B."/>
            <person name="Priest M."/>
            <person name="Young S.K."/>
            <person name="Wortman J."/>
            <person name="Nusbaum C."/>
            <person name="Birren B."/>
        </authorList>
    </citation>
    <scope>NUCLEOTIDE SEQUENCE [LARGE SCALE GENOMIC DNA]</scope>
    <source>
        <strain evidence="14 15">CBS 271.37</strain>
    </source>
</reference>
<feature type="region of interest" description="Disordered" evidence="11">
    <location>
        <begin position="14"/>
        <end position="55"/>
    </location>
</feature>
<evidence type="ECO:0000256" key="7">
    <source>
        <dbReference type="ARBA" id="ARBA00022840"/>
    </source>
</evidence>
<dbReference type="RefSeq" id="XP_013285034.1">
    <property type="nucleotide sequence ID" value="XM_013429580.1"/>
</dbReference>
<proteinExistence type="predicted"/>
<gene>
    <name evidence="14" type="ORF">Z517_04251</name>
</gene>
<feature type="compositionally biased region" description="Low complexity" evidence="11">
    <location>
        <begin position="45"/>
        <end position="55"/>
    </location>
</feature>
<dbReference type="EMBL" id="KN846971">
    <property type="protein sequence ID" value="KIW81226.1"/>
    <property type="molecule type" value="Genomic_DNA"/>
</dbReference>
<dbReference type="PROSITE" id="PS00107">
    <property type="entry name" value="PROTEIN_KINASE_ATP"/>
    <property type="match status" value="1"/>
</dbReference>
<dbReference type="FunFam" id="3.30.200.20:FF:000048">
    <property type="entry name" value="Non-specific serine/threonine protein kinase"/>
    <property type="match status" value="1"/>
</dbReference>
<evidence type="ECO:0000256" key="4">
    <source>
        <dbReference type="ARBA" id="ARBA00022679"/>
    </source>
</evidence>
<dbReference type="InterPro" id="IPR008271">
    <property type="entry name" value="Ser/Thr_kinase_AS"/>
</dbReference>
<dbReference type="SMART" id="SM00220">
    <property type="entry name" value="S_TKc"/>
    <property type="match status" value="1"/>
</dbReference>
<evidence type="ECO:0000313" key="14">
    <source>
        <dbReference type="EMBL" id="KIW81226.1"/>
    </source>
</evidence>
<organism evidence="14 15">
    <name type="scientific">Fonsecaea pedrosoi CBS 271.37</name>
    <dbReference type="NCBI Taxonomy" id="1442368"/>
    <lineage>
        <taxon>Eukaryota</taxon>
        <taxon>Fungi</taxon>
        <taxon>Dikarya</taxon>
        <taxon>Ascomycota</taxon>
        <taxon>Pezizomycotina</taxon>
        <taxon>Eurotiomycetes</taxon>
        <taxon>Chaetothyriomycetidae</taxon>
        <taxon>Chaetothyriales</taxon>
        <taxon>Herpotrichiellaceae</taxon>
        <taxon>Fonsecaea</taxon>
    </lineage>
</organism>
<keyword evidence="5 10" id="KW-0547">Nucleotide-binding</keyword>
<dbReference type="InterPro" id="IPR011009">
    <property type="entry name" value="Kinase-like_dom_sf"/>
</dbReference>
<evidence type="ECO:0000313" key="15">
    <source>
        <dbReference type="Proteomes" id="UP000053029"/>
    </source>
</evidence>
<dbReference type="InterPro" id="IPR017441">
    <property type="entry name" value="Protein_kinase_ATP_BS"/>
</dbReference>
<feature type="compositionally biased region" description="Low complexity" evidence="11">
    <location>
        <begin position="18"/>
        <end position="29"/>
    </location>
</feature>
<dbReference type="InterPro" id="IPR000719">
    <property type="entry name" value="Prot_kinase_dom"/>
</dbReference>
<feature type="domain" description="Protein kinase" evidence="12">
    <location>
        <begin position="295"/>
        <end position="552"/>
    </location>
</feature>
<evidence type="ECO:0000256" key="5">
    <source>
        <dbReference type="ARBA" id="ARBA00022741"/>
    </source>
</evidence>
<dbReference type="OrthoDB" id="63267at2759"/>
<evidence type="ECO:0000256" key="1">
    <source>
        <dbReference type="ARBA" id="ARBA00012513"/>
    </source>
</evidence>
<comment type="catalytic activity">
    <reaction evidence="8">
        <text>L-threonyl-[protein] + ATP = O-phospho-L-threonyl-[protein] + ADP + H(+)</text>
        <dbReference type="Rhea" id="RHEA:46608"/>
        <dbReference type="Rhea" id="RHEA-COMP:11060"/>
        <dbReference type="Rhea" id="RHEA-COMP:11605"/>
        <dbReference type="ChEBI" id="CHEBI:15378"/>
        <dbReference type="ChEBI" id="CHEBI:30013"/>
        <dbReference type="ChEBI" id="CHEBI:30616"/>
        <dbReference type="ChEBI" id="CHEBI:61977"/>
        <dbReference type="ChEBI" id="CHEBI:456216"/>
        <dbReference type="EC" id="2.7.11.1"/>
    </reaction>
</comment>